<dbReference type="AlphaFoldDB" id="A0A5J5HX92"/>
<dbReference type="GO" id="GO:0006355">
    <property type="term" value="P:regulation of DNA-templated transcription"/>
    <property type="evidence" value="ECO:0007669"/>
    <property type="project" value="InterPro"/>
</dbReference>
<comment type="caution">
    <text evidence="10">The sequence shown here is derived from an EMBL/GenBank/DDBJ whole genome shotgun (WGS) entry which is preliminary data.</text>
</comment>
<dbReference type="EMBL" id="VYKL01000013">
    <property type="protein sequence ID" value="KAA9027602.1"/>
    <property type="molecule type" value="Genomic_DNA"/>
</dbReference>
<dbReference type="Gene3D" id="1.10.10.10">
    <property type="entry name" value="Winged helix-like DNA-binding domain superfamily/Winged helix DNA-binding domain"/>
    <property type="match status" value="1"/>
</dbReference>
<evidence type="ECO:0000259" key="8">
    <source>
        <dbReference type="PROSITE" id="PS51099"/>
    </source>
</evidence>
<sequence length="699" mass="80457">MSMLITAREKAILELLIKKSGKHTALSFADFLHVSVRTIHRDLKNIETILESFELQLEKSNDNGLSIKGSNQNIYRLIQELTKVKPQDLSLEERRLLSFIKIVESNDPVKLAPLAKDLSISITTLGTDLDELAQWLQDFGIELDRKRGVGVELKGAEGKIRKALVNFYLIYFNNELIESLILLANNQIEKERILYYFKTSYLKIIDEVVYERIKNLQTKLADSDYITFLIHICISLQRIEKGFSLSENEIDLEYLRPAEEFQLIKDISLDIYQNFSVRLSDIEIAFLVMVLKGSKVHEADYTNYDSVLIGRSLKKVIQQVSEQMNSDLTSDFSLFQGLMAHMEPSIFRLRKGLSSFNPLTEEIKKNYPLLFLAVSKSVAKEFNNIEFTDDEMAYIVLHFGSALELRKEEIQVRALIVCPTGIGTSKMLASRIKKEVPEITETEIASIKDIKMKNLGQYGVIISTVILPMQENLEYVFVNPLLYERDIEAIYDYFSNHIQKFTKQTSNSHQDTTNKSNKKKEKSLDQFMQEVDEVQSSIRTLLRNLSVYRSNNNHNYKVFIKEMVERCSEQELISNTDGVFEQLMARETKGGLGIPDTNLALFHCRHEGVMETTFHIAHLESPYRLMGMDGHQMDVHNILLLLAPEKLTQIQLEIISMVSSIIVEDKKAILIFSSANETIIRSKLEDTFYNFLQNKFVKE</sequence>
<keyword evidence="3" id="KW-0805">Transcription regulation</keyword>
<dbReference type="InterPro" id="IPR036634">
    <property type="entry name" value="PRD_sf"/>
</dbReference>
<dbReference type="GO" id="GO:0009401">
    <property type="term" value="P:phosphoenolpyruvate-dependent sugar phosphotransferase system"/>
    <property type="evidence" value="ECO:0007669"/>
    <property type="project" value="InterPro"/>
</dbReference>
<keyword evidence="4" id="KW-0010">Activator</keyword>
<dbReference type="Gene3D" id="3.40.50.2300">
    <property type="match status" value="1"/>
</dbReference>
<evidence type="ECO:0000256" key="5">
    <source>
        <dbReference type="ARBA" id="ARBA00023163"/>
    </source>
</evidence>
<dbReference type="InterPro" id="IPR013196">
    <property type="entry name" value="HTH_11"/>
</dbReference>
<dbReference type="GO" id="GO:0008982">
    <property type="term" value="F:protein-N(PI)-phosphohistidine-sugar phosphotransferase activity"/>
    <property type="evidence" value="ECO:0007669"/>
    <property type="project" value="InterPro"/>
</dbReference>
<dbReference type="PROSITE" id="PS51372">
    <property type="entry name" value="PRD_2"/>
    <property type="match status" value="2"/>
</dbReference>
<accession>A0A5J5HX92</accession>
<evidence type="ECO:0000259" key="7">
    <source>
        <dbReference type="PROSITE" id="PS51094"/>
    </source>
</evidence>
<dbReference type="InterPro" id="IPR036095">
    <property type="entry name" value="PTS_EIIB-like_sf"/>
</dbReference>
<feature type="domain" description="PRD" evidence="9">
    <location>
        <begin position="304"/>
        <end position="409"/>
    </location>
</feature>
<evidence type="ECO:0000256" key="6">
    <source>
        <dbReference type="SAM" id="MobiDB-lite"/>
    </source>
</evidence>
<feature type="domain" description="PTS EIIA type-2" evidence="7">
    <location>
        <begin position="540"/>
        <end position="687"/>
    </location>
</feature>
<evidence type="ECO:0000259" key="9">
    <source>
        <dbReference type="PROSITE" id="PS51372"/>
    </source>
</evidence>
<dbReference type="InterPro" id="IPR011608">
    <property type="entry name" value="PRD"/>
</dbReference>
<dbReference type="InterPro" id="IPR050661">
    <property type="entry name" value="BglG_antiterminators"/>
</dbReference>
<keyword evidence="5" id="KW-0804">Transcription</keyword>
<feature type="region of interest" description="Disordered" evidence="6">
    <location>
        <begin position="504"/>
        <end position="523"/>
    </location>
</feature>
<dbReference type="PANTHER" id="PTHR30185">
    <property type="entry name" value="CRYPTIC BETA-GLUCOSIDE BGL OPERON ANTITERMINATOR"/>
    <property type="match status" value="1"/>
</dbReference>
<dbReference type="Gene3D" id="3.40.930.10">
    <property type="entry name" value="Mannitol-specific EII, Chain A"/>
    <property type="match status" value="1"/>
</dbReference>
<dbReference type="InterPro" id="IPR002178">
    <property type="entry name" value="PTS_EIIA_type-2_dom"/>
</dbReference>
<dbReference type="Pfam" id="PF00359">
    <property type="entry name" value="PTS_EIIA_2"/>
    <property type="match status" value="1"/>
</dbReference>
<evidence type="ECO:0000313" key="11">
    <source>
        <dbReference type="Proteomes" id="UP000326671"/>
    </source>
</evidence>
<evidence type="ECO:0000256" key="4">
    <source>
        <dbReference type="ARBA" id="ARBA00023159"/>
    </source>
</evidence>
<evidence type="ECO:0000256" key="3">
    <source>
        <dbReference type="ARBA" id="ARBA00023015"/>
    </source>
</evidence>
<dbReference type="PROSITE" id="PS51099">
    <property type="entry name" value="PTS_EIIB_TYPE_2"/>
    <property type="match status" value="1"/>
</dbReference>
<dbReference type="PANTHER" id="PTHR30185:SF18">
    <property type="entry name" value="TRANSCRIPTIONAL REGULATOR MTLR"/>
    <property type="match status" value="1"/>
</dbReference>
<dbReference type="Proteomes" id="UP000326671">
    <property type="component" value="Unassembled WGS sequence"/>
</dbReference>
<dbReference type="Pfam" id="PF08279">
    <property type="entry name" value="HTH_11"/>
    <property type="match status" value="1"/>
</dbReference>
<protein>
    <submittedName>
        <fullName evidence="10">PRD domain-containing protein</fullName>
    </submittedName>
</protein>
<feature type="domain" description="PRD" evidence="9">
    <location>
        <begin position="196"/>
        <end position="301"/>
    </location>
</feature>
<gene>
    <name evidence="10" type="ORF">F4V44_06280</name>
</gene>
<dbReference type="InterPro" id="IPR013011">
    <property type="entry name" value="PTS_EIIB_2"/>
</dbReference>
<proteinExistence type="predicted"/>
<dbReference type="InterPro" id="IPR007737">
    <property type="entry name" value="Mga_HTH"/>
</dbReference>
<organism evidence="10 11">
    <name type="scientific">Niallia endozanthoxylica</name>
    <dbReference type="NCBI Taxonomy" id="2036016"/>
    <lineage>
        <taxon>Bacteria</taxon>
        <taxon>Bacillati</taxon>
        <taxon>Bacillota</taxon>
        <taxon>Bacilli</taxon>
        <taxon>Bacillales</taxon>
        <taxon>Bacillaceae</taxon>
        <taxon>Niallia</taxon>
    </lineage>
</organism>
<dbReference type="InterPro" id="IPR036388">
    <property type="entry name" value="WH-like_DNA-bd_sf"/>
</dbReference>
<dbReference type="Gene3D" id="1.10.1790.10">
    <property type="entry name" value="PRD domain"/>
    <property type="match status" value="2"/>
</dbReference>
<dbReference type="OrthoDB" id="9776005at2"/>
<reference evidence="10 11" key="1">
    <citation type="submission" date="2019-09" db="EMBL/GenBank/DDBJ databases">
        <title>Whole genome sequences of isolates from the Mars Exploration Rovers.</title>
        <authorList>
            <person name="Seuylemezian A."/>
            <person name="Vaishampayan P."/>
        </authorList>
    </citation>
    <scope>NUCLEOTIDE SEQUENCE [LARGE SCALE GENOMIC DNA]</scope>
    <source>
        <strain evidence="10 11">MER_TA_151</strain>
    </source>
</reference>
<evidence type="ECO:0000313" key="10">
    <source>
        <dbReference type="EMBL" id="KAA9027602.1"/>
    </source>
</evidence>
<dbReference type="InterPro" id="IPR003501">
    <property type="entry name" value="PTS_EIIB_2/3"/>
</dbReference>
<keyword evidence="1" id="KW-0808">Transferase</keyword>
<dbReference type="SUPFAM" id="SSF63520">
    <property type="entry name" value="PTS-regulatory domain, PRD"/>
    <property type="match status" value="2"/>
</dbReference>
<dbReference type="InterPro" id="IPR016152">
    <property type="entry name" value="PTrfase/Anion_transptr"/>
</dbReference>
<keyword evidence="11" id="KW-1185">Reference proteome</keyword>
<dbReference type="CDD" id="cd05568">
    <property type="entry name" value="PTS_IIB_bgl_like"/>
    <property type="match status" value="1"/>
</dbReference>
<evidence type="ECO:0000256" key="1">
    <source>
        <dbReference type="ARBA" id="ARBA00022679"/>
    </source>
</evidence>
<dbReference type="SUPFAM" id="SSF52794">
    <property type="entry name" value="PTS system IIB component-like"/>
    <property type="match status" value="1"/>
</dbReference>
<evidence type="ECO:0000256" key="2">
    <source>
        <dbReference type="ARBA" id="ARBA00022737"/>
    </source>
</evidence>
<dbReference type="Pfam" id="PF02302">
    <property type="entry name" value="PTS_IIB"/>
    <property type="match status" value="1"/>
</dbReference>
<name>A0A5J5HX92_9BACI</name>
<dbReference type="SUPFAM" id="SSF55804">
    <property type="entry name" value="Phoshotransferase/anion transport protein"/>
    <property type="match status" value="1"/>
</dbReference>
<dbReference type="PROSITE" id="PS51094">
    <property type="entry name" value="PTS_EIIA_TYPE_2"/>
    <property type="match status" value="1"/>
</dbReference>
<feature type="domain" description="PTS EIIB type-2" evidence="8">
    <location>
        <begin position="412"/>
        <end position="502"/>
    </location>
</feature>
<dbReference type="Pfam" id="PF05043">
    <property type="entry name" value="Mga"/>
    <property type="match status" value="1"/>
</dbReference>
<keyword evidence="2" id="KW-0677">Repeat</keyword>
<dbReference type="Pfam" id="PF00874">
    <property type="entry name" value="PRD"/>
    <property type="match status" value="2"/>
</dbReference>